<dbReference type="GO" id="GO:0008237">
    <property type="term" value="F:metallopeptidase activity"/>
    <property type="evidence" value="ECO:0007669"/>
    <property type="project" value="InterPro"/>
</dbReference>
<protein>
    <recommendedName>
        <fullName evidence="5">Peptidase M43 pregnancy-associated plasma-A domain-containing protein</fullName>
    </recommendedName>
</protein>
<dbReference type="InterPro" id="IPR024079">
    <property type="entry name" value="MetalloPept_cat_dom_sf"/>
</dbReference>
<gene>
    <name evidence="3" type="ORF">GPECTOR_53g133</name>
</gene>
<comment type="similarity">
    <text evidence="1">Belongs to the peptidase M43B family.</text>
</comment>
<dbReference type="SUPFAM" id="SSF55486">
    <property type="entry name" value="Metalloproteases ('zincins'), catalytic domain"/>
    <property type="match status" value="1"/>
</dbReference>
<dbReference type="EMBL" id="LSYV01000054">
    <property type="protein sequence ID" value="KXZ45547.1"/>
    <property type="molecule type" value="Genomic_DNA"/>
</dbReference>
<dbReference type="PANTHER" id="PTHR47466">
    <property type="match status" value="1"/>
</dbReference>
<proteinExistence type="inferred from homology"/>
<dbReference type="Gene3D" id="3.40.390.10">
    <property type="entry name" value="Collagenase (Catalytic Domain)"/>
    <property type="match status" value="1"/>
</dbReference>
<sequence>MADLLFAAGLPLSEQPDSSNVLLPYMTPLLLRLYVSQPERCNARIAEQLYTLSQELHSKAVLEVCMYAMYESLQAAFAWVRDNVPLRLQDVPDQPLATAAWPDLDVYPPLELAAAVGAALADETQLAATAAALEMSCGMEANDFAAVIPAFSAALRELHADLQMLQELAHNHHEAEWGPGGVREPGSQPEKADGGGSAAGDRRRAALADQQQHHQHRLKPLDADSDSDVYASEEGGAEEEAAGGDVAPEAAALSLDVESAAGGLDFSGGQFKITSGHQRRRLQAWPANYFYTLPTGFTPAAPATMPAAMMPLIFHIMLYTDTNGATAPTNYGSALSYAQRIVKVMNVMAKPTNMQFFVKEVRNDPTAYPYLLQSSRVVWLNMPNSNCTTNCLILNTAYVSSLVTDWPRSINVVVASESSATRGMLGFATVPGSDTVPINGYVFITWDTLSADGLNSLASNNYGPAIMLHETFHHLGLHHNFGTGSTASCNDDDYVIDTPSTLGAASSSSYYSRANAYCMELFWGRYGGDWEAAYARLSTTMGIPEEDMNAWADTCPTKAGFDEIGNYMNYNAAVCFAAVGHFTPSQAQRAHYMTAEVNPVLYTWGQYYAATAAPPPPTASPPPESYNNICKVGLGSTAVYGNA</sequence>
<comment type="caution">
    <text evidence="3">The sequence shown here is derived from an EMBL/GenBank/DDBJ whole genome shotgun (WGS) entry which is preliminary data.</text>
</comment>
<name>A0A150G6S5_GONPE</name>
<accession>A0A150G6S5</accession>
<evidence type="ECO:0000256" key="1">
    <source>
        <dbReference type="ARBA" id="ARBA00008721"/>
    </source>
</evidence>
<evidence type="ECO:0000256" key="2">
    <source>
        <dbReference type="SAM" id="MobiDB-lite"/>
    </source>
</evidence>
<evidence type="ECO:0000313" key="3">
    <source>
        <dbReference type="EMBL" id="KXZ45547.1"/>
    </source>
</evidence>
<evidence type="ECO:0000313" key="4">
    <source>
        <dbReference type="Proteomes" id="UP000075714"/>
    </source>
</evidence>
<dbReference type="PANTHER" id="PTHR47466:SF1">
    <property type="entry name" value="METALLOPROTEASE MEP1 (AFU_ORTHOLOGUE AFUA_1G07730)-RELATED"/>
    <property type="match status" value="1"/>
</dbReference>
<reference evidence="4" key="1">
    <citation type="journal article" date="2016" name="Nat. Commun.">
        <title>The Gonium pectorale genome demonstrates co-option of cell cycle regulation during the evolution of multicellularity.</title>
        <authorList>
            <person name="Hanschen E.R."/>
            <person name="Marriage T.N."/>
            <person name="Ferris P.J."/>
            <person name="Hamaji T."/>
            <person name="Toyoda A."/>
            <person name="Fujiyama A."/>
            <person name="Neme R."/>
            <person name="Noguchi H."/>
            <person name="Minakuchi Y."/>
            <person name="Suzuki M."/>
            <person name="Kawai-Toyooka H."/>
            <person name="Smith D.R."/>
            <person name="Sparks H."/>
            <person name="Anderson J."/>
            <person name="Bakaric R."/>
            <person name="Luria V."/>
            <person name="Karger A."/>
            <person name="Kirschner M.W."/>
            <person name="Durand P.M."/>
            <person name="Michod R.E."/>
            <person name="Nozaki H."/>
            <person name="Olson B.J."/>
        </authorList>
    </citation>
    <scope>NUCLEOTIDE SEQUENCE [LARGE SCALE GENOMIC DNA]</scope>
    <source>
        <strain evidence="4">NIES-2863</strain>
    </source>
</reference>
<dbReference type="AlphaFoldDB" id="A0A150G6S5"/>
<dbReference type="Proteomes" id="UP000075714">
    <property type="component" value="Unassembled WGS sequence"/>
</dbReference>
<keyword evidence="4" id="KW-1185">Reference proteome</keyword>
<feature type="region of interest" description="Disordered" evidence="2">
    <location>
        <begin position="175"/>
        <end position="246"/>
    </location>
</feature>
<organism evidence="3 4">
    <name type="scientific">Gonium pectorale</name>
    <name type="common">Green alga</name>
    <dbReference type="NCBI Taxonomy" id="33097"/>
    <lineage>
        <taxon>Eukaryota</taxon>
        <taxon>Viridiplantae</taxon>
        <taxon>Chlorophyta</taxon>
        <taxon>core chlorophytes</taxon>
        <taxon>Chlorophyceae</taxon>
        <taxon>CS clade</taxon>
        <taxon>Chlamydomonadales</taxon>
        <taxon>Volvocaceae</taxon>
        <taxon>Gonium</taxon>
    </lineage>
</organism>
<dbReference type="OrthoDB" id="526647at2759"/>
<evidence type="ECO:0008006" key="5">
    <source>
        <dbReference type="Google" id="ProtNLM"/>
    </source>
</evidence>